<comment type="caution">
    <text evidence="2">The sequence shown here is derived from an EMBL/GenBank/DDBJ whole genome shotgun (WGS) entry which is preliminary data.</text>
</comment>
<reference evidence="2" key="2">
    <citation type="journal article" date="2023" name="Plants (Basel)">
        <title>Annotation of the Turnera subulata (Passifloraceae) Draft Genome Reveals the S-Locus Evolved after the Divergence of Turneroideae from Passifloroideae in a Stepwise Manner.</title>
        <authorList>
            <person name="Henning P.M."/>
            <person name="Roalson E.H."/>
            <person name="Mir W."/>
            <person name="McCubbin A.G."/>
            <person name="Shore J.S."/>
        </authorList>
    </citation>
    <scope>NUCLEOTIDE SEQUENCE</scope>
    <source>
        <strain evidence="2">F60SS</strain>
    </source>
</reference>
<reference evidence="2" key="1">
    <citation type="submission" date="2022-02" db="EMBL/GenBank/DDBJ databases">
        <authorList>
            <person name="Henning P.M."/>
            <person name="McCubbin A.G."/>
            <person name="Shore J.S."/>
        </authorList>
    </citation>
    <scope>NUCLEOTIDE SEQUENCE</scope>
    <source>
        <strain evidence="2">F60SS</strain>
        <tissue evidence="2">Leaves</tissue>
    </source>
</reference>
<dbReference type="EMBL" id="JAKUCV010005423">
    <property type="protein sequence ID" value="KAJ4831250.1"/>
    <property type="molecule type" value="Genomic_DNA"/>
</dbReference>
<dbReference type="AlphaFoldDB" id="A0A9Q0FGW4"/>
<organism evidence="2 3">
    <name type="scientific">Turnera subulata</name>
    <dbReference type="NCBI Taxonomy" id="218843"/>
    <lineage>
        <taxon>Eukaryota</taxon>
        <taxon>Viridiplantae</taxon>
        <taxon>Streptophyta</taxon>
        <taxon>Embryophyta</taxon>
        <taxon>Tracheophyta</taxon>
        <taxon>Spermatophyta</taxon>
        <taxon>Magnoliopsida</taxon>
        <taxon>eudicotyledons</taxon>
        <taxon>Gunneridae</taxon>
        <taxon>Pentapetalae</taxon>
        <taxon>rosids</taxon>
        <taxon>fabids</taxon>
        <taxon>Malpighiales</taxon>
        <taxon>Passifloraceae</taxon>
        <taxon>Turnera</taxon>
    </lineage>
</organism>
<name>A0A9Q0FGW4_9ROSI</name>
<feature type="domain" description="KIB1-4 beta-propeller" evidence="1">
    <location>
        <begin position="8"/>
        <end position="121"/>
    </location>
</feature>
<dbReference type="InterPro" id="IPR005174">
    <property type="entry name" value="KIB1-4_b-propeller"/>
</dbReference>
<accession>A0A9Q0FGW4</accession>
<evidence type="ECO:0000313" key="2">
    <source>
        <dbReference type="EMBL" id="KAJ4831250.1"/>
    </source>
</evidence>
<evidence type="ECO:0000259" key="1">
    <source>
        <dbReference type="Pfam" id="PF03478"/>
    </source>
</evidence>
<dbReference type="Proteomes" id="UP001141552">
    <property type="component" value="Unassembled WGS sequence"/>
</dbReference>
<protein>
    <recommendedName>
        <fullName evidence="1">KIB1-4 beta-propeller domain-containing protein</fullName>
    </recommendedName>
</protein>
<gene>
    <name evidence="2" type="ORF">Tsubulata_014566</name>
</gene>
<dbReference type="Pfam" id="PF03478">
    <property type="entry name" value="Beta-prop_KIB1-4"/>
    <property type="match status" value="1"/>
</dbReference>
<evidence type="ECO:0000313" key="3">
    <source>
        <dbReference type="Proteomes" id="UP001141552"/>
    </source>
</evidence>
<proteinExistence type="predicted"/>
<keyword evidence="3" id="KW-1185">Reference proteome</keyword>
<sequence>MRSDRGVIYLPESLRESQIVSSNRHGWLLMKVPLLQGKAQLHYYNALTDKVIDLPPLEERIEDNASFAFSENPTRDSNITVIGKPGIDLRFLYHAGGDSWESVTFLSANIQACNSLLVTGDPPFVYFVDKRFVYRINAMKDMEIHSICLDGILSQFDGYRAQSSQGAREYISANLIPYGMDRLRMPNEPVKSLIATTLISGLPGYASIMRASLLLTISNGLLTGFCMITLFELTFAKDPYMAICETHCDLLTINIWYVPRKEDVFSKPDDILTAAEKYIEENGPDAFEKIIHRADKSRRSSGYPIFDEDYRY</sequence>